<dbReference type="EMBL" id="KN822019">
    <property type="protein sequence ID" value="KIM66088.1"/>
    <property type="molecule type" value="Genomic_DNA"/>
</dbReference>
<dbReference type="AlphaFoldDB" id="A0A0C2ZXB8"/>
<sequence length="63" mass="7051">ALGNISFTANAWTDSNCRSYLAMTGHWISEDPTMKALHLESALFAFHCLRDRHTGESLARTIL</sequence>
<reference evidence="1 2" key="1">
    <citation type="submission" date="2014-04" db="EMBL/GenBank/DDBJ databases">
        <authorList>
            <consortium name="DOE Joint Genome Institute"/>
            <person name="Kuo A."/>
            <person name="Kohler A."/>
            <person name="Nagy L.G."/>
            <person name="Floudas D."/>
            <person name="Copeland A."/>
            <person name="Barry K.W."/>
            <person name="Cichocki N."/>
            <person name="Veneault-Fourrey C."/>
            <person name="LaButti K."/>
            <person name="Lindquist E.A."/>
            <person name="Lipzen A."/>
            <person name="Lundell T."/>
            <person name="Morin E."/>
            <person name="Murat C."/>
            <person name="Sun H."/>
            <person name="Tunlid A."/>
            <person name="Henrissat B."/>
            <person name="Grigoriev I.V."/>
            <person name="Hibbett D.S."/>
            <person name="Martin F."/>
            <person name="Nordberg H.P."/>
            <person name="Cantor M.N."/>
            <person name="Hua S.X."/>
        </authorList>
    </citation>
    <scope>NUCLEOTIDE SEQUENCE [LARGE SCALE GENOMIC DNA]</scope>
    <source>
        <strain evidence="1 2">Foug A</strain>
    </source>
</reference>
<name>A0A0C2ZXB8_9AGAM</name>
<gene>
    <name evidence="1" type="ORF">SCLCIDRAFT_40814</name>
</gene>
<organism evidence="1 2">
    <name type="scientific">Scleroderma citrinum Foug A</name>
    <dbReference type="NCBI Taxonomy" id="1036808"/>
    <lineage>
        <taxon>Eukaryota</taxon>
        <taxon>Fungi</taxon>
        <taxon>Dikarya</taxon>
        <taxon>Basidiomycota</taxon>
        <taxon>Agaricomycotina</taxon>
        <taxon>Agaricomycetes</taxon>
        <taxon>Agaricomycetidae</taxon>
        <taxon>Boletales</taxon>
        <taxon>Sclerodermatineae</taxon>
        <taxon>Sclerodermataceae</taxon>
        <taxon>Scleroderma</taxon>
    </lineage>
</organism>
<feature type="non-terminal residue" evidence="1">
    <location>
        <position position="63"/>
    </location>
</feature>
<keyword evidence="2" id="KW-1185">Reference proteome</keyword>
<reference evidence="2" key="2">
    <citation type="submission" date="2015-01" db="EMBL/GenBank/DDBJ databases">
        <title>Evolutionary Origins and Diversification of the Mycorrhizal Mutualists.</title>
        <authorList>
            <consortium name="DOE Joint Genome Institute"/>
            <consortium name="Mycorrhizal Genomics Consortium"/>
            <person name="Kohler A."/>
            <person name="Kuo A."/>
            <person name="Nagy L.G."/>
            <person name="Floudas D."/>
            <person name="Copeland A."/>
            <person name="Barry K.W."/>
            <person name="Cichocki N."/>
            <person name="Veneault-Fourrey C."/>
            <person name="LaButti K."/>
            <person name="Lindquist E.A."/>
            <person name="Lipzen A."/>
            <person name="Lundell T."/>
            <person name="Morin E."/>
            <person name="Murat C."/>
            <person name="Riley R."/>
            <person name="Ohm R."/>
            <person name="Sun H."/>
            <person name="Tunlid A."/>
            <person name="Henrissat B."/>
            <person name="Grigoriev I.V."/>
            <person name="Hibbett D.S."/>
            <person name="Martin F."/>
        </authorList>
    </citation>
    <scope>NUCLEOTIDE SEQUENCE [LARGE SCALE GENOMIC DNA]</scope>
    <source>
        <strain evidence="2">Foug A</strain>
    </source>
</reference>
<dbReference type="OrthoDB" id="1607513at2759"/>
<dbReference type="InParanoid" id="A0A0C2ZXB8"/>
<accession>A0A0C2ZXB8</accession>
<feature type="non-terminal residue" evidence="1">
    <location>
        <position position="1"/>
    </location>
</feature>
<dbReference type="Proteomes" id="UP000053989">
    <property type="component" value="Unassembled WGS sequence"/>
</dbReference>
<evidence type="ECO:0000313" key="1">
    <source>
        <dbReference type="EMBL" id="KIM66088.1"/>
    </source>
</evidence>
<protein>
    <submittedName>
        <fullName evidence="1">Uncharacterized protein</fullName>
    </submittedName>
</protein>
<evidence type="ECO:0000313" key="2">
    <source>
        <dbReference type="Proteomes" id="UP000053989"/>
    </source>
</evidence>
<proteinExistence type="predicted"/>
<dbReference type="HOGENOM" id="CLU_155624_0_2_1"/>